<dbReference type="InterPro" id="IPR050266">
    <property type="entry name" value="AB_hydrolase_sf"/>
</dbReference>
<dbReference type="OMA" id="EDGATIW"/>
<dbReference type="RefSeq" id="XP_001833077.2">
    <property type="nucleotide sequence ID" value="XM_001833025.2"/>
</dbReference>
<dbReference type="GO" id="GO:0046464">
    <property type="term" value="P:acylglycerol catabolic process"/>
    <property type="evidence" value="ECO:0007669"/>
    <property type="project" value="TreeGrafter"/>
</dbReference>
<dbReference type="eggNOG" id="ENOG502S36V">
    <property type="taxonomic scope" value="Eukaryota"/>
</dbReference>
<dbReference type="GO" id="GO:0016020">
    <property type="term" value="C:membrane"/>
    <property type="evidence" value="ECO:0007669"/>
    <property type="project" value="TreeGrafter"/>
</dbReference>
<evidence type="ECO:0000313" key="2">
    <source>
        <dbReference type="EMBL" id="EAU88766.2"/>
    </source>
</evidence>
<organism evidence="2 3">
    <name type="scientific">Coprinopsis cinerea (strain Okayama-7 / 130 / ATCC MYA-4618 / FGSC 9003)</name>
    <name type="common">Inky cap fungus</name>
    <name type="synonym">Hormographiella aspergillata</name>
    <dbReference type="NCBI Taxonomy" id="240176"/>
    <lineage>
        <taxon>Eukaryota</taxon>
        <taxon>Fungi</taxon>
        <taxon>Dikarya</taxon>
        <taxon>Basidiomycota</taxon>
        <taxon>Agaricomycotina</taxon>
        <taxon>Agaricomycetes</taxon>
        <taxon>Agaricomycetidae</taxon>
        <taxon>Agaricales</taxon>
        <taxon>Agaricineae</taxon>
        <taxon>Psathyrellaceae</taxon>
        <taxon>Coprinopsis</taxon>
    </lineage>
</organism>
<dbReference type="GeneID" id="6009570"/>
<dbReference type="Gene3D" id="3.40.50.1820">
    <property type="entry name" value="alpha/beta hydrolase"/>
    <property type="match status" value="1"/>
</dbReference>
<dbReference type="Pfam" id="PF00561">
    <property type="entry name" value="Abhydrolase_1"/>
    <property type="match status" value="1"/>
</dbReference>
<proteinExistence type="predicted"/>
<feature type="domain" description="AB hydrolase-1" evidence="1">
    <location>
        <begin position="7"/>
        <end position="221"/>
    </location>
</feature>
<comment type="caution">
    <text evidence="2">The sequence shown here is derived from an EMBL/GenBank/DDBJ whole genome shotgun (WGS) entry which is preliminary data.</text>
</comment>
<dbReference type="VEuPathDB" id="FungiDB:CC1G_01139"/>
<dbReference type="PANTHER" id="PTHR43798:SF5">
    <property type="entry name" value="MONOACYLGLYCEROL LIPASE ABHD6"/>
    <property type="match status" value="1"/>
</dbReference>
<gene>
    <name evidence="2" type="ORF">CC1G_01139</name>
</gene>
<dbReference type="InterPro" id="IPR000073">
    <property type="entry name" value="AB_hydrolase_1"/>
</dbReference>
<dbReference type="GO" id="GO:0047372">
    <property type="term" value="F:monoacylglycerol lipase activity"/>
    <property type="evidence" value="ECO:0007669"/>
    <property type="project" value="TreeGrafter"/>
</dbReference>
<dbReference type="KEGG" id="cci:CC1G_01139"/>
<evidence type="ECO:0000259" key="1">
    <source>
        <dbReference type="Pfam" id="PF00561"/>
    </source>
</evidence>
<evidence type="ECO:0000313" key="3">
    <source>
        <dbReference type="Proteomes" id="UP000001861"/>
    </source>
</evidence>
<accession>A8NEM9</accession>
<protein>
    <recommendedName>
        <fullName evidence="1">AB hydrolase-1 domain-containing protein</fullName>
    </recommendedName>
</protein>
<keyword evidence="3" id="KW-1185">Reference proteome</keyword>
<dbReference type="OrthoDB" id="8119704at2759"/>
<dbReference type="SUPFAM" id="SSF53474">
    <property type="entry name" value="alpha/beta-Hydrolases"/>
    <property type="match status" value="1"/>
</dbReference>
<dbReference type="Proteomes" id="UP000001861">
    <property type="component" value="Unassembled WGS sequence"/>
</dbReference>
<dbReference type="PANTHER" id="PTHR43798">
    <property type="entry name" value="MONOACYLGLYCEROL LIPASE"/>
    <property type="match status" value="1"/>
</dbReference>
<dbReference type="EMBL" id="AACS02000002">
    <property type="protein sequence ID" value="EAU88766.2"/>
    <property type="molecule type" value="Genomic_DNA"/>
</dbReference>
<sequence length="274" mass="31731">MSMLRGDWQRLVDCLAPIRPVLIFDHRGMGDSSFSTEGNEAVTLESMAKDLLELVASFGWKEVAICGYSMGGAITQQLLFLPFHPTNPTPLPFRVTHAFLTATLCEKQNNPSFGRQFKEMPPPKNGVKRTFEEKRELARPTTEMTFDPAWIANNPERFEWWLDQMTFGRPVRTILMQARTLGRINFDRFHERIPRETRILVLHGRLDQVLPYAASREVLRRIPWAKDLEVGDKPGQVPNLEFGHQWFEYFDINVWRDVFEVFMNDPPAGPQARL</sequence>
<name>A8NEM9_COPC7</name>
<dbReference type="AlphaFoldDB" id="A8NEM9"/>
<dbReference type="InParanoid" id="A8NEM9"/>
<dbReference type="HOGENOM" id="CLU_020336_25_0_1"/>
<dbReference type="InterPro" id="IPR029058">
    <property type="entry name" value="AB_hydrolase_fold"/>
</dbReference>
<reference evidence="2 3" key="1">
    <citation type="journal article" date="2010" name="Proc. Natl. Acad. Sci. U.S.A.">
        <title>Insights into evolution of multicellular fungi from the assembled chromosomes of the mushroom Coprinopsis cinerea (Coprinus cinereus).</title>
        <authorList>
            <person name="Stajich J.E."/>
            <person name="Wilke S.K."/>
            <person name="Ahren D."/>
            <person name="Au C.H."/>
            <person name="Birren B.W."/>
            <person name="Borodovsky M."/>
            <person name="Burns C."/>
            <person name="Canback B."/>
            <person name="Casselton L.A."/>
            <person name="Cheng C.K."/>
            <person name="Deng J."/>
            <person name="Dietrich F.S."/>
            <person name="Fargo D.C."/>
            <person name="Farman M.L."/>
            <person name="Gathman A.C."/>
            <person name="Goldberg J."/>
            <person name="Guigo R."/>
            <person name="Hoegger P.J."/>
            <person name="Hooker J.B."/>
            <person name="Huggins A."/>
            <person name="James T.Y."/>
            <person name="Kamada T."/>
            <person name="Kilaru S."/>
            <person name="Kodira C."/>
            <person name="Kues U."/>
            <person name="Kupfer D."/>
            <person name="Kwan H.S."/>
            <person name="Lomsadze A."/>
            <person name="Li W."/>
            <person name="Lilly W.W."/>
            <person name="Ma L.J."/>
            <person name="Mackey A.J."/>
            <person name="Manning G."/>
            <person name="Martin F."/>
            <person name="Muraguchi H."/>
            <person name="Natvig D.O."/>
            <person name="Palmerini H."/>
            <person name="Ramesh M.A."/>
            <person name="Rehmeyer C.J."/>
            <person name="Roe B.A."/>
            <person name="Shenoy N."/>
            <person name="Stanke M."/>
            <person name="Ter-Hovhannisyan V."/>
            <person name="Tunlid A."/>
            <person name="Velagapudi R."/>
            <person name="Vision T.J."/>
            <person name="Zeng Q."/>
            <person name="Zolan M.E."/>
            <person name="Pukkila P.J."/>
        </authorList>
    </citation>
    <scope>NUCLEOTIDE SEQUENCE [LARGE SCALE GENOMIC DNA]</scope>
    <source>
        <strain evidence="3">Okayama-7 / 130 / ATCC MYA-4618 / FGSC 9003</strain>
    </source>
</reference>